<sequence length="122" mass="14303">MKIVSILFPIWERFVCTRRKHTYEYKRSTPIPSSTDGCRYSALAKRIRKKGINTVCLRLMRPLIAERLYTQFVRVDSSEFMQSWRILPTRIAAVFSEQSTGKDNNNTEQQYPYGLYTPDAKA</sequence>
<organism evidence="2">
    <name type="scientific">Sipha flava</name>
    <name type="common">yellow sugarcane aphid</name>
    <dbReference type="NCBI Taxonomy" id="143950"/>
    <lineage>
        <taxon>Eukaryota</taxon>
        <taxon>Metazoa</taxon>
        <taxon>Ecdysozoa</taxon>
        <taxon>Arthropoda</taxon>
        <taxon>Hexapoda</taxon>
        <taxon>Insecta</taxon>
        <taxon>Pterygota</taxon>
        <taxon>Neoptera</taxon>
        <taxon>Paraneoptera</taxon>
        <taxon>Hemiptera</taxon>
        <taxon>Sternorrhyncha</taxon>
        <taxon>Aphidomorpha</taxon>
        <taxon>Aphidoidea</taxon>
        <taxon>Aphididae</taxon>
        <taxon>Sipha</taxon>
    </lineage>
</organism>
<feature type="region of interest" description="Disordered" evidence="1">
    <location>
        <begin position="98"/>
        <end position="122"/>
    </location>
</feature>
<feature type="compositionally biased region" description="Polar residues" evidence="1">
    <location>
        <begin position="98"/>
        <end position="110"/>
    </location>
</feature>
<gene>
    <name evidence="2" type="ORF">g.105298</name>
</gene>
<reference evidence="2" key="1">
    <citation type="submission" date="2018-04" db="EMBL/GenBank/DDBJ databases">
        <title>Transcriptome assembly of Sipha flava.</title>
        <authorList>
            <person name="Scully E.D."/>
            <person name="Geib S.M."/>
            <person name="Palmer N.A."/>
            <person name="Koch K."/>
            <person name="Bradshaw J."/>
            <person name="Heng-Moss T."/>
            <person name="Sarath G."/>
        </authorList>
    </citation>
    <scope>NUCLEOTIDE SEQUENCE</scope>
</reference>
<evidence type="ECO:0000256" key="1">
    <source>
        <dbReference type="SAM" id="MobiDB-lite"/>
    </source>
</evidence>
<name>A0A2S2QMM9_9HEMI</name>
<proteinExistence type="predicted"/>
<accession>A0A2S2QMM9</accession>
<evidence type="ECO:0000313" key="2">
    <source>
        <dbReference type="EMBL" id="MBY78948.1"/>
    </source>
</evidence>
<protein>
    <submittedName>
        <fullName evidence="2">Uncharacterized protein</fullName>
    </submittedName>
</protein>
<dbReference type="EMBL" id="GGMS01009745">
    <property type="protein sequence ID" value="MBY78948.1"/>
    <property type="molecule type" value="Transcribed_RNA"/>
</dbReference>
<dbReference type="AlphaFoldDB" id="A0A2S2QMM9"/>